<comment type="caution">
    <text evidence="1">The sequence shown here is derived from an EMBL/GenBank/DDBJ whole genome shotgun (WGS) entry which is preliminary data.</text>
</comment>
<organism evidence="1 2">
    <name type="scientific">Neophaeococcomyces mojaviensis</name>
    <dbReference type="NCBI Taxonomy" id="3383035"/>
    <lineage>
        <taxon>Eukaryota</taxon>
        <taxon>Fungi</taxon>
        <taxon>Dikarya</taxon>
        <taxon>Ascomycota</taxon>
        <taxon>Pezizomycotina</taxon>
        <taxon>Eurotiomycetes</taxon>
        <taxon>Chaetothyriomycetidae</taxon>
        <taxon>Chaetothyriales</taxon>
        <taxon>Chaetothyriales incertae sedis</taxon>
        <taxon>Neophaeococcomyces</taxon>
    </lineage>
</organism>
<proteinExistence type="predicted"/>
<name>A0ACC2ZTY1_9EURO</name>
<protein>
    <submittedName>
        <fullName evidence="1">Protein mak11</fullName>
    </submittedName>
</protein>
<reference evidence="1" key="1">
    <citation type="submission" date="2022-10" db="EMBL/GenBank/DDBJ databases">
        <title>Culturing micro-colonial fungi from biological soil crusts in the Mojave desert and describing Neophaeococcomyces mojavensis, and introducing the new genera and species Taxawa tesnikishii.</title>
        <authorList>
            <person name="Kurbessoian T."/>
            <person name="Stajich J.E."/>
        </authorList>
    </citation>
    <scope>NUCLEOTIDE SEQUENCE</scope>
    <source>
        <strain evidence="1">JES_112</strain>
    </source>
</reference>
<evidence type="ECO:0000313" key="1">
    <source>
        <dbReference type="EMBL" id="KAJ9651075.1"/>
    </source>
</evidence>
<dbReference type="EMBL" id="JAPDRQ010000284">
    <property type="protein sequence ID" value="KAJ9651075.1"/>
    <property type="molecule type" value="Genomic_DNA"/>
</dbReference>
<evidence type="ECO:0000313" key="2">
    <source>
        <dbReference type="Proteomes" id="UP001172386"/>
    </source>
</evidence>
<keyword evidence="2" id="KW-1185">Reference proteome</keyword>
<dbReference type="Proteomes" id="UP001172386">
    <property type="component" value="Unassembled WGS sequence"/>
</dbReference>
<sequence length="531" mass="57046">MAKRKRDHGATKSLETTNGHAPKKVVKPDIGLKGHSKKPEPISGDPKVHSNGSDGVAQDTHASSKQATFAATKATNKASSKIAKTENHIDVKTITPTIQIITGSYERVLHGITVNLQLDEQAFSAKYSDSFLFNAHASAIRCLALSPMPPDSTQGIYLATGGSDERINIYSLSPSPLPDSDSKGRTVPIIPSLGPNQISENPMNRELGTLVQHSSTVTALHFPSRSKLLSASEDNTISITRIRDLNVVSTIKAPKPRAPGQASGDSTAMSTTPSGVNDFAIHPSMKLMVSVGQGEKCMRLWNLVTGKKAGVLNFDRKILQAVKESKYSHGEGRKIVWNKEGTEFVVSFERGAVVFGQDSKAKCVLLPQPMTKVHQINYFSTGDGQEFLAVSTEDGRIVFYDARQSTATDADDEIPALAPVAYTGGKQMSITSRVKDFQILDLAKHGFEGQLIAIGCSDGAVRLIVIKDSELLKAKKVDSFVGRTCTDTHSTGSRITCLQAFVMLPPHDIEGGLSEGESMLGSEVESDESSD</sequence>
<gene>
    <name evidence="1" type="primary">MAK11</name>
    <name evidence="1" type="ORF">H2198_009629</name>
</gene>
<accession>A0ACC2ZTY1</accession>